<dbReference type="Proteomes" id="UP000198211">
    <property type="component" value="Unassembled WGS sequence"/>
</dbReference>
<keyword evidence="1" id="KW-1133">Transmembrane helix</keyword>
<keyword evidence="1" id="KW-0812">Transmembrane</keyword>
<evidence type="ECO:0000313" key="3">
    <source>
        <dbReference type="Proteomes" id="UP000198211"/>
    </source>
</evidence>
<accession>A0A225WV25</accession>
<organism evidence="2 3">
    <name type="scientific">Phytophthora megakarya</name>
    <dbReference type="NCBI Taxonomy" id="4795"/>
    <lineage>
        <taxon>Eukaryota</taxon>
        <taxon>Sar</taxon>
        <taxon>Stramenopiles</taxon>
        <taxon>Oomycota</taxon>
        <taxon>Peronosporomycetes</taxon>
        <taxon>Peronosporales</taxon>
        <taxon>Peronosporaceae</taxon>
        <taxon>Phytophthora</taxon>
    </lineage>
</organism>
<dbReference type="AlphaFoldDB" id="A0A225WV25"/>
<reference evidence="3" key="1">
    <citation type="submission" date="2017-03" db="EMBL/GenBank/DDBJ databases">
        <title>Phytopthora megakarya and P. palmivora, two closely related causual agents of cacao black pod achieved similar genome size and gene model numbers by different mechanisms.</title>
        <authorList>
            <person name="Ali S."/>
            <person name="Shao J."/>
            <person name="Larry D.J."/>
            <person name="Kronmiller B."/>
            <person name="Shen D."/>
            <person name="Strem M.D."/>
            <person name="Melnick R.L."/>
            <person name="Guiltinan M.J."/>
            <person name="Tyler B.M."/>
            <person name="Meinhardt L.W."/>
            <person name="Bailey B.A."/>
        </authorList>
    </citation>
    <scope>NUCLEOTIDE SEQUENCE [LARGE SCALE GENOMIC DNA]</scope>
    <source>
        <strain evidence="3">zdho120</strain>
    </source>
</reference>
<protein>
    <submittedName>
        <fullName evidence="2">Uncharacterized protein</fullName>
    </submittedName>
</protein>
<proteinExistence type="predicted"/>
<keyword evidence="1" id="KW-0472">Membrane</keyword>
<dbReference type="EMBL" id="NBNE01000221">
    <property type="protein sequence ID" value="OWZ21471.1"/>
    <property type="molecule type" value="Genomic_DNA"/>
</dbReference>
<sequence>MTSVDRDPGIHDTYTQIRFLLKSVIFWLLVSATLFMILFLYNYYVFVSKTGIYWATYGVDTNDVHIFPAMMSTSDLEKFLVEFQKVQISVQSYSVVELQLTTLERIRYAKEHQLTAHRVSGLPILQPEFAILPPRFTTSDEEVQRAKEICFPGLPQIVGFVAEFALASLIYHIDFLRQRYQMIILCSSLHYLPTPS</sequence>
<comment type="caution">
    <text evidence="2">The sequence shown here is derived from an EMBL/GenBank/DDBJ whole genome shotgun (WGS) entry which is preliminary data.</text>
</comment>
<evidence type="ECO:0000313" key="2">
    <source>
        <dbReference type="EMBL" id="OWZ21471.1"/>
    </source>
</evidence>
<feature type="transmembrane region" description="Helical" evidence="1">
    <location>
        <begin position="24"/>
        <end position="44"/>
    </location>
</feature>
<gene>
    <name evidence="2" type="ORF">PHMEG_0003975</name>
</gene>
<evidence type="ECO:0000256" key="1">
    <source>
        <dbReference type="SAM" id="Phobius"/>
    </source>
</evidence>
<keyword evidence="3" id="KW-1185">Reference proteome</keyword>
<name>A0A225WV25_9STRA</name>